<feature type="compositionally biased region" description="Basic and acidic residues" evidence="1">
    <location>
        <begin position="248"/>
        <end position="257"/>
    </location>
</feature>
<sequence length="360" mass="38755">MEISRYSSRRPSISSLSSISRTTSVCEDIPQTLSRGVSLSESLKSPDSTSPKSPDMDLSVEADNFAAKLQQKIKARGSGPPRNGPRNQPGGRGAGRRRENSGSKDQGRRPQGNQEGPRRPQNRGNQEANRKRTDSGSAQKNSDGQKESSGENQRPPRREGRGRGGSRGVINKPEHPGPKVSQSKQKARRLKVEAETTKRRAPRNKGTSLEGISTAGARGTTGPRAVIALRKLRGKKGKLQKPPSLKITDLKSPRMDQRALTSRSSTPASSPGKDCGSSEPVEKKVIPSEPLTNGNANGDDNAAEVNHHEETSTSSTEAKKIIEREKMESAVKESVVMVNGDSKVEGEIKGKDCEEDGGEK</sequence>
<evidence type="ECO:0000256" key="1">
    <source>
        <dbReference type="SAM" id="MobiDB-lite"/>
    </source>
</evidence>
<proteinExistence type="predicted"/>
<feature type="compositionally biased region" description="Polar residues" evidence="1">
    <location>
        <begin position="31"/>
        <end position="41"/>
    </location>
</feature>
<keyword evidence="3" id="KW-1185">Reference proteome</keyword>
<feature type="compositionally biased region" description="Basic and acidic residues" evidence="1">
    <location>
        <begin position="96"/>
        <end position="108"/>
    </location>
</feature>
<dbReference type="EMBL" id="MRZV01001803">
    <property type="protein sequence ID" value="PIK35829.1"/>
    <property type="molecule type" value="Genomic_DNA"/>
</dbReference>
<reference evidence="2 3" key="1">
    <citation type="journal article" date="2017" name="PLoS Biol.">
        <title>The sea cucumber genome provides insights into morphological evolution and visceral regeneration.</title>
        <authorList>
            <person name="Zhang X."/>
            <person name="Sun L."/>
            <person name="Yuan J."/>
            <person name="Sun Y."/>
            <person name="Gao Y."/>
            <person name="Zhang L."/>
            <person name="Li S."/>
            <person name="Dai H."/>
            <person name="Hamel J.F."/>
            <person name="Liu C."/>
            <person name="Yu Y."/>
            <person name="Liu S."/>
            <person name="Lin W."/>
            <person name="Guo K."/>
            <person name="Jin S."/>
            <person name="Xu P."/>
            <person name="Storey K.B."/>
            <person name="Huan P."/>
            <person name="Zhang T."/>
            <person name="Zhou Y."/>
            <person name="Zhang J."/>
            <person name="Lin C."/>
            <person name="Li X."/>
            <person name="Xing L."/>
            <person name="Huo D."/>
            <person name="Sun M."/>
            <person name="Wang L."/>
            <person name="Mercier A."/>
            <person name="Li F."/>
            <person name="Yang H."/>
            <person name="Xiang J."/>
        </authorList>
    </citation>
    <scope>NUCLEOTIDE SEQUENCE [LARGE SCALE GENOMIC DNA]</scope>
    <source>
        <strain evidence="2">Shaxun</strain>
        <tissue evidence="2">Muscle</tissue>
    </source>
</reference>
<feature type="region of interest" description="Disordered" evidence="1">
    <location>
        <begin position="1"/>
        <end position="360"/>
    </location>
</feature>
<feature type="compositionally biased region" description="Basic and acidic residues" evidence="1">
    <location>
        <begin position="342"/>
        <end position="352"/>
    </location>
</feature>
<organism evidence="2 3">
    <name type="scientific">Stichopus japonicus</name>
    <name type="common">Sea cucumber</name>
    <dbReference type="NCBI Taxonomy" id="307972"/>
    <lineage>
        <taxon>Eukaryota</taxon>
        <taxon>Metazoa</taxon>
        <taxon>Echinodermata</taxon>
        <taxon>Eleutherozoa</taxon>
        <taxon>Echinozoa</taxon>
        <taxon>Holothuroidea</taxon>
        <taxon>Aspidochirotacea</taxon>
        <taxon>Aspidochirotida</taxon>
        <taxon>Stichopodidae</taxon>
        <taxon>Apostichopus</taxon>
    </lineage>
</organism>
<evidence type="ECO:0000313" key="2">
    <source>
        <dbReference type="EMBL" id="PIK35829.1"/>
    </source>
</evidence>
<feature type="compositionally biased region" description="Basic and acidic residues" evidence="1">
    <location>
        <begin position="143"/>
        <end position="162"/>
    </location>
</feature>
<feature type="compositionally biased region" description="Low complexity" evidence="1">
    <location>
        <begin position="76"/>
        <end position="89"/>
    </location>
</feature>
<gene>
    <name evidence="2" type="ORF">BSL78_27339</name>
</gene>
<feature type="compositionally biased region" description="Basic and acidic residues" evidence="1">
    <location>
        <begin position="305"/>
        <end position="331"/>
    </location>
</feature>
<feature type="compositionally biased region" description="Basic residues" evidence="1">
    <location>
        <begin position="230"/>
        <end position="239"/>
    </location>
</feature>
<protein>
    <submittedName>
        <fullName evidence="2">Uncharacterized protein</fullName>
    </submittedName>
</protein>
<evidence type="ECO:0000313" key="3">
    <source>
        <dbReference type="Proteomes" id="UP000230750"/>
    </source>
</evidence>
<dbReference type="AlphaFoldDB" id="A0A2G8JJE5"/>
<dbReference type="Proteomes" id="UP000230750">
    <property type="component" value="Unassembled WGS sequence"/>
</dbReference>
<feature type="compositionally biased region" description="Polar residues" evidence="1">
    <location>
        <begin position="259"/>
        <end position="269"/>
    </location>
</feature>
<name>A0A2G8JJE5_STIJA</name>
<feature type="compositionally biased region" description="Low complexity" evidence="1">
    <location>
        <begin position="1"/>
        <end position="24"/>
    </location>
</feature>
<accession>A0A2G8JJE5</accession>
<comment type="caution">
    <text evidence="2">The sequence shown here is derived from an EMBL/GenBank/DDBJ whole genome shotgun (WGS) entry which is preliminary data.</text>
</comment>
<feature type="compositionally biased region" description="Low complexity" evidence="1">
    <location>
        <begin position="42"/>
        <end position="57"/>
    </location>
</feature>